<proteinExistence type="predicted"/>
<feature type="compositionally biased region" description="Acidic residues" evidence="1">
    <location>
        <begin position="198"/>
        <end position="210"/>
    </location>
</feature>
<dbReference type="Proteomes" id="UP000278143">
    <property type="component" value="Unassembled WGS sequence"/>
</dbReference>
<feature type="compositionally biased region" description="Low complexity" evidence="1">
    <location>
        <begin position="185"/>
        <end position="197"/>
    </location>
</feature>
<sequence>MSIARLIHLLAHHPDFSTSTDDLTHFSRYIDFFIECCVSSTNISLIFHIVTRLKTVCDIEPMNDRSENIYILSDLAQLIIRDRSSAQQWALTTYPGPLSLPHDLFRRLSTTMIAETLRKNHLPRDYVQSRRAPHRSAMGTPAKRTVDHTNQQRADSEMSPRTGKTTEKRRRMLDAEAKPLRRNAPRAARASNKANTMADDDDDDDDDASDMDAHHHRMEIS</sequence>
<keyword evidence="3" id="KW-1185">Reference proteome</keyword>
<dbReference type="AlphaFoldDB" id="A0A4P9YUM7"/>
<organism evidence="2 3">
    <name type="scientific">Syncephalis pseudoplumigaleata</name>
    <dbReference type="NCBI Taxonomy" id="1712513"/>
    <lineage>
        <taxon>Eukaryota</taxon>
        <taxon>Fungi</taxon>
        <taxon>Fungi incertae sedis</taxon>
        <taxon>Zoopagomycota</taxon>
        <taxon>Zoopagomycotina</taxon>
        <taxon>Zoopagomycetes</taxon>
        <taxon>Zoopagales</taxon>
        <taxon>Piptocephalidaceae</taxon>
        <taxon>Syncephalis</taxon>
    </lineage>
</organism>
<evidence type="ECO:0000313" key="2">
    <source>
        <dbReference type="EMBL" id="RKP22911.1"/>
    </source>
</evidence>
<gene>
    <name evidence="2" type="ORF">SYNPS1DRAFT_31415</name>
</gene>
<dbReference type="EMBL" id="KZ991516">
    <property type="protein sequence ID" value="RKP22911.1"/>
    <property type="molecule type" value="Genomic_DNA"/>
</dbReference>
<dbReference type="Pfam" id="PF20168">
    <property type="entry name" value="PDS5"/>
    <property type="match status" value="1"/>
</dbReference>
<reference evidence="3" key="1">
    <citation type="journal article" date="2018" name="Nat. Microbiol.">
        <title>Leveraging single-cell genomics to expand the fungal tree of life.</title>
        <authorList>
            <person name="Ahrendt S.R."/>
            <person name="Quandt C.A."/>
            <person name="Ciobanu D."/>
            <person name="Clum A."/>
            <person name="Salamov A."/>
            <person name="Andreopoulos B."/>
            <person name="Cheng J.F."/>
            <person name="Woyke T."/>
            <person name="Pelin A."/>
            <person name="Henrissat B."/>
            <person name="Reynolds N.K."/>
            <person name="Benny G.L."/>
            <person name="Smith M.E."/>
            <person name="James T.Y."/>
            <person name="Grigoriev I.V."/>
        </authorList>
    </citation>
    <scope>NUCLEOTIDE SEQUENCE [LARGE SCALE GENOMIC DNA]</scope>
    <source>
        <strain evidence="3">Benny S71-1</strain>
    </source>
</reference>
<name>A0A4P9YUM7_9FUNG</name>
<evidence type="ECO:0000313" key="3">
    <source>
        <dbReference type="Proteomes" id="UP000278143"/>
    </source>
</evidence>
<evidence type="ECO:0000256" key="1">
    <source>
        <dbReference type="SAM" id="MobiDB-lite"/>
    </source>
</evidence>
<accession>A0A4P9YUM7</accession>
<feature type="region of interest" description="Disordered" evidence="1">
    <location>
        <begin position="128"/>
        <end position="221"/>
    </location>
</feature>
<protein>
    <submittedName>
        <fullName evidence="2">Uncharacterized protein</fullName>
    </submittedName>
</protein>
<dbReference type="OrthoDB" id="200660at2759"/>